<protein>
    <recommendedName>
        <fullName evidence="8">BHLH domain-containing protein</fullName>
    </recommendedName>
</protein>
<evidence type="ECO:0000259" key="8">
    <source>
        <dbReference type="PROSITE" id="PS50888"/>
    </source>
</evidence>
<dbReference type="EMBL" id="AMQN01006327">
    <property type="status" value="NOT_ANNOTATED_CDS"/>
    <property type="molecule type" value="Genomic_DNA"/>
</dbReference>
<sequence>DQEKRLRREVANSNERRRMQSINAGFQSLRNLIPHGDGEKLSKAAILQQTVGYIAALESEKTRLLTVNQQLHQMLQEKNAPKDQSPPPKRKKRDTESSDEGIGMTSDLALDEQNIVDVRREMVSLRKALDRERSQRMALEKQKCQLEEQVYPAKIRQAASEIQAERYQDEQWTLHQEE</sequence>
<comment type="subcellular location">
    <subcellularLocation>
        <location evidence="1">Nucleus</location>
    </subcellularLocation>
</comment>
<organism evidence="9">
    <name type="scientific">Capitella teleta</name>
    <name type="common">Polychaete worm</name>
    <dbReference type="NCBI Taxonomy" id="283909"/>
    <lineage>
        <taxon>Eukaryota</taxon>
        <taxon>Metazoa</taxon>
        <taxon>Spiralia</taxon>
        <taxon>Lophotrochozoa</taxon>
        <taxon>Annelida</taxon>
        <taxon>Polychaeta</taxon>
        <taxon>Sedentaria</taxon>
        <taxon>Scolecida</taxon>
        <taxon>Capitellidae</taxon>
        <taxon>Capitella</taxon>
    </lineage>
</organism>
<dbReference type="GO" id="GO:0046983">
    <property type="term" value="F:protein dimerization activity"/>
    <property type="evidence" value="ECO:0007669"/>
    <property type="project" value="InterPro"/>
</dbReference>
<dbReference type="PROSITE" id="PS50888">
    <property type="entry name" value="BHLH"/>
    <property type="match status" value="1"/>
</dbReference>
<dbReference type="GO" id="GO:0005634">
    <property type="term" value="C:nucleus"/>
    <property type="evidence" value="ECO:0007669"/>
    <property type="project" value="UniProtKB-SubCell"/>
</dbReference>
<dbReference type="InterPro" id="IPR052207">
    <property type="entry name" value="Max-like/E-box_TFs"/>
</dbReference>
<evidence type="ECO:0000256" key="2">
    <source>
        <dbReference type="ARBA" id="ARBA00023015"/>
    </source>
</evidence>
<dbReference type="EMBL" id="KB298124">
    <property type="protein sequence ID" value="ELU09585.1"/>
    <property type="molecule type" value="Genomic_DNA"/>
</dbReference>
<dbReference type="PANTHER" id="PTHR15741">
    <property type="entry name" value="BASIC HELIX-LOOP-HELIX ZIP TRANSCRIPTION FACTOR"/>
    <property type="match status" value="1"/>
</dbReference>
<dbReference type="CDD" id="cd11419">
    <property type="entry name" value="bHLHzip_TFAP4"/>
    <property type="match status" value="1"/>
</dbReference>
<dbReference type="GO" id="GO:0000978">
    <property type="term" value="F:RNA polymerase II cis-regulatory region sequence-specific DNA binding"/>
    <property type="evidence" value="ECO:0007669"/>
    <property type="project" value="TreeGrafter"/>
</dbReference>
<evidence type="ECO:0000313" key="9">
    <source>
        <dbReference type="EMBL" id="ELU09585.1"/>
    </source>
</evidence>
<dbReference type="HOGENOM" id="CLU_103192_1_0_1"/>
<dbReference type="InterPro" id="IPR036638">
    <property type="entry name" value="HLH_DNA-bd_sf"/>
</dbReference>
<name>R7UTU8_CAPTE</name>
<reference evidence="11" key="1">
    <citation type="submission" date="2012-12" db="EMBL/GenBank/DDBJ databases">
        <authorList>
            <person name="Hellsten U."/>
            <person name="Grimwood J."/>
            <person name="Chapman J.A."/>
            <person name="Shapiro H."/>
            <person name="Aerts A."/>
            <person name="Otillar R.P."/>
            <person name="Terry A.Y."/>
            <person name="Boore J.L."/>
            <person name="Simakov O."/>
            <person name="Marletaz F."/>
            <person name="Cho S.-J."/>
            <person name="Edsinger-Gonzales E."/>
            <person name="Havlak P."/>
            <person name="Kuo D.-H."/>
            <person name="Larsson T."/>
            <person name="Lv J."/>
            <person name="Arendt D."/>
            <person name="Savage R."/>
            <person name="Osoegawa K."/>
            <person name="de Jong P."/>
            <person name="Lindberg D.R."/>
            <person name="Seaver E.C."/>
            <person name="Weisblat D.A."/>
            <person name="Putnam N.H."/>
            <person name="Grigoriev I.V."/>
            <person name="Rokhsar D.S."/>
        </authorList>
    </citation>
    <scope>NUCLEOTIDE SEQUENCE</scope>
    <source>
        <strain evidence="11">I ESC-2004</strain>
    </source>
</reference>
<evidence type="ECO:0000256" key="3">
    <source>
        <dbReference type="ARBA" id="ARBA00023125"/>
    </source>
</evidence>
<evidence type="ECO:0000256" key="7">
    <source>
        <dbReference type="SAM" id="MobiDB-lite"/>
    </source>
</evidence>
<keyword evidence="6" id="KW-0175">Coiled coil</keyword>
<dbReference type="Pfam" id="PF00010">
    <property type="entry name" value="HLH"/>
    <property type="match status" value="1"/>
</dbReference>
<reference evidence="9 11" key="2">
    <citation type="journal article" date="2013" name="Nature">
        <title>Insights into bilaterian evolution from three spiralian genomes.</title>
        <authorList>
            <person name="Simakov O."/>
            <person name="Marletaz F."/>
            <person name="Cho S.J."/>
            <person name="Edsinger-Gonzales E."/>
            <person name="Havlak P."/>
            <person name="Hellsten U."/>
            <person name="Kuo D.H."/>
            <person name="Larsson T."/>
            <person name="Lv J."/>
            <person name="Arendt D."/>
            <person name="Savage R."/>
            <person name="Osoegawa K."/>
            <person name="de Jong P."/>
            <person name="Grimwood J."/>
            <person name="Chapman J.A."/>
            <person name="Shapiro H."/>
            <person name="Aerts A."/>
            <person name="Otillar R.P."/>
            <person name="Terry A.Y."/>
            <person name="Boore J.L."/>
            <person name="Grigoriev I.V."/>
            <person name="Lindberg D.R."/>
            <person name="Seaver E.C."/>
            <person name="Weisblat D.A."/>
            <person name="Putnam N.H."/>
            <person name="Rokhsar D.S."/>
        </authorList>
    </citation>
    <scope>NUCLEOTIDE SEQUENCE</scope>
    <source>
        <strain evidence="9 11">I ESC-2004</strain>
    </source>
</reference>
<evidence type="ECO:0000256" key="4">
    <source>
        <dbReference type="ARBA" id="ARBA00023163"/>
    </source>
</evidence>
<dbReference type="SMART" id="SM00353">
    <property type="entry name" value="HLH"/>
    <property type="match status" value="1"/>
</dbReference>
<feature type="domain" description="BHLH" evidence="8">
    <location>
        <begin position="6"/>
        <end position="57"/>
    </location>
</feature>
<proteinExistence type="predicted"/>
<dbReference type="OrthoDB" id="10029128at2759"/>
<dbReference type="GO" id="GO:0000981">
    <property type="term" value="F:DNA-binding transcription factor activity, RNA polymerase II-specific"/>
    <property type="evidence" value="ECO:0007669"/>
    <property type="project" value="TreeGrafter"/>
</dbReference>
<evidence type="ECO:0000256" key="5">
    <source>
        <dbReference type="ARBA" id="ARBA00023242"/>
    </source>
</evidence>
<gene>
    <name evidence="9" type="ORF">CAPTEDRAFT_45346</name>
</gene>
<feature type="region of interest" description="Disordered" evidence="7">
    <location>
        <begin position="1"/>
        <end position="21"/>
    </location>
</feature>
<feature type="compositionally biased region" description="Basic and acidic residues" evidence="7">
    <location>
        <begin position="1"/>
        <end position="18"/>
    </location>
</feature>
<keyword evidence="2" id="KW-0805">Transcription regulation</keyword>
<dbReference type="Gene3D" id="4.10.280.10">
    <property type="entry name" value="Helix-loop-helix DNA-binding domain"/>
    <property type="match status" value="1"/>
</dbReference>
<dbReference type="STRING" id="283909.R7UTU8"/>
<dbReference type="SUPFAM" id="SSF47459">
    <property type="entry name" value="HLH, helix-loop-helix DNA-binding domain"/>
    <property type="match status" value="1"/>
</dbReference>
<keyword evidence="4" id="KW-0804">Transcription</keyword>
<dbReference type="InterPro" id="IPR011598">
    <property type="entry name" value="bHLH_dom"/>
</dbReference>
<keyword evidence="3" id="KW-0238">DNA-binding</keyword>
<keyword evidence="5" id="KW-0539">Nucleus</keyword>
<reference evidence="10" key="3">
    <citation type="submission" date="2015-06" db="UniProtKB">
        <authorList>
            <consortium name="EnsemblMetazoa"/>
        </authorList>
    </citation>
    <scope>IDENTIFICATION</scope>
</reference>
<dbReference type="PANTHER" id="PTHR15741:SF27">
    <property type="entry name" value="TRANSCRIPTION FACTOR AP-4"/>
    <property type="match status" value="1"/>
</dbReference>
<feature type="non-terminal residue" evidence="9">
    <location>
        <position position="1"/>
    </location>
</feature>
<evidence type="ECO:0000256" key="1">
    <source>
        <dbReference type="ARBA" id="ARBA00004123"/>
    </source>
</evidence>
<evidence type="ECO:0000313" key="10">
    <source>
        <dbReference type="EnsemblMetazoa" id="CapteP45346"/>
    </source>
</evidence>
<feature type="non-terminal residue" evidence="9">
    <location>
        <position position="178"/>
    </location>
</feature>
<feature type="region of interest" description="Disordered" evidence="7">
    <location>
        <begin position="76"/>
        <end position="108"/>
    </location>
</feature>
<dbReference type="Proteomes" id="UP000014760">
    <property type="component" value="Unassembled WGS sequence"/>
</dbReference>
<dbReference type="AlphaFoldDB" id="R7UTU8"/>
<dbReference type="EnsemblMetazoa" id="CapteT45346">
    <property type="protein sequence ID" value="CapteP45346"/>
    <property type="gene ID" value="CapteG45346"/>
</dbReference>
<evidence type="ECO:0000313" key="11">
    <source>
        <dbReference type="Proteomes" id="UP000014760"/>
    </source>
</evidence>
<keyword evidence="11" id="KW-1185">Reference proteome</keyword>
<accession>R7UTU8</accession>
<evidence type="ECO:0000256" key="6">
    <source>
        <dbReference type="SAM" id="Coils"/>
    </source>
</evidence>
<feature type="coiled-coil region" evidence="6">
    <location>
        <begin position="115"/>
        <end position="142"/>
    </location>
</feature>